<dbReference type="EMBL" id="NCKV01000009">
    <property type="protein sequence ID" value="RWS31974.1"/>
    <property type="molecule type" value="Genomic_DNA"/>
</dbReference>
<comment type="caution">
    <text evidence="3">The sequence shown here is derived from an EMBL/GenBank/DDBJ whole genome shotgun (WGS) entry which is preliminary data.</text>
</comment>
<organism evidence="3 4">
    <name type="scientific">Leptotrombidium deliense</name>
    <dbReference type="NCBI Taxonomy" id="299467"/>
    <lineage>
        <taxon>Eukaryota</taxon>
        <taxon>Metazoa</taxon>
        <taxon>Ecdysozoa</taxon>
        <taxon>Arthropoda</taxon>
        <taxon>Chelicerata</taxon>
        <taxon>Arachnida</taxon>
        <taxon>Acari</taxon>
        <taxon>Acariformes</taxon>
        <taxon>Trombidiformes</taxon>
        <taxon>Prostigmata</taxon>
        <taxon>Anystina</taxon>
        <taxon>Parasitengona</taxon>
        <taxon>Trombiculoidea</taxon>
        <taxon>Trombiculidae</taxon>
        <taxon>Leptotrombidium</taxon>
    </lineage>
</organism>
<feature type="transmembrane region" description="Helical" evidence="1">
    <location>
        <begin position="312"/>
        <end position="334"/>
    </location>
</feature>
<protein>
    <submittedName>
        <fullName evidence="3">Nephrin-like protein</fullName>
    </submittedName>
</protein>
<dbReference type="InterPro" id="IPR036179">
    <property type="entry name" value="Ig-like_dom_sf"/>
</dbReference>
<dbReference type="PROSITE" id="PS50835">
    <property type="entry name" value="IG_LIKE"/>
    <property type="match status" value="1"/>
</dbReference>
<dbReference type="SUPFAM" id="SSF49265">
    <property type="entry name" value="Fibronectin type III"/>
    <property type="match status" value="1"/>
</dbReference>
<dbReference type="InterPro" id="IPR013783">
    <property type="entry name" value="Ig-like_fold"/>
</dbReference>
<gene>
    <name evidence="3" type="ORF">B4U80_03730</name>
</gene>
<dbReference type="PANTHER" id="PTHR23278">
    <property type="entry name" value="SIDESTEP PROTEIN"/>
    <property type="match status" value="1"/>
</dbReference>
<dbReference type="SUPFAM" id="SSF48726">
    <property type="entry name" value="Immunoglobulin"/>
    <property type="match status" value="2"/>
</dbReference>
<name>A0A443SWU9_9ACAR</name>
<dbReference type="Proteomes" id="UP000288716">
    <property type="component" value="Unassembled WGS sequence"/>
</dbReference>
<dbReference type="InterPro" id="IPR007110">
    <property type="entry name" value="Ig-like_dom"/>
</dbReference>
<keyword evidence="1" id="KW-0472">Membrane</keyword>
<keyword evidence="1" id="KW-0812">Transmembrane</keyword>
<dbReference type="CDD" id="cd00063">
    <property type="entry name" value="FN3"/>
    <property type="match status" value="1"/>
</dbReference>
<dbReference type="VEuPathDB" id="VectorBase:LDEU000065"/>
<evidence type="ECO:0000259" key="2">
    <source>
        <dbReference type="PROSITE" id="PS50835"/>
    </source>
</evidence>
<keyword evidence="1" id="KW-1133">Transmembrane helix</keyword>
<dbReference type="OrthoDB" id="10006996at2759"/>
<evidence type="ECO:0000313" key="4">
    <source>
        <dbReference type="Proteomes" id="UP000288716"/>
    </source>
</evidence>
<evidence type="ECO:0000313" key="3">
    <source>
        <dbReference type="EMBL" id="RWS31974.1"/>
    </source>
</evidence>
<dbReference type="InterPro" id="IPR003961">
    <property type="entry name" value="FN3_dom"/>
</dbReference>
<proteinExistence type="predicted"/>
<dbReference type="STRING" id="299467.A0A443SWU9"/>
<keyword evidence="4" id="KW-1185">Reference proteome</keyword>
<feature type="domain" description="Ig-like" evidence="2">
    <location>
        <begin position="1"/>
        <end position="68"/>
    </location>
</feature>
<reference evidence="3 4" key="1">
    <citation type="journal article" date="2018" name="Gigascience">
        <title>Genomes of trombidid mites reveal novel predicted allergens and laterally-transferred genes associated with secondary metabolism.</title>
        <authorList>
            <person name="Dong X."/>
            <person name="Chaisiri K."/>
            <person name="Xia D."/>
            <person name="Armstrong S.D."/>
            <person name="Fang Y."/>
            <person name="Donnelly M.J."/>
            <person name="Kadowaki T."/>
            <person name="McGarry J.W."/>
            <person name="Darby A.C."/>
            <person name="Makepeace B.L."/>
        </authorList>
    </citation>
    <scope>NUCLEOTIDE SEQUENCE [LARGE SCALE GENOMIC DNA]</scope>
    <source>
        <strain evidence="3">UoL-UT</strain>
    </source>
</reference>
<accession>A0A443SWU9</accession>
<dbReference type="PANTHER" id="PTHR23278:SF19">
    <property type="entry name" value="OBSCURIN"/>
    <property type="match status" value="1"/>
</dbReference>
<dbReference type="AlphaFoldDB" id="A0A443SWU9"/>
<dbReference type="InterPro" id="IPR036116">
    <property type="entry name" value="FN3_sf"/>
</dbReference>
<evidence type="ECO:0000256" key="1">
    <source>
        <dbReference type="SAM" id="Phobius"/>
    </source>
</evidence>
<dbReference type="Pfam" id="PF13927">
    <property type="entry name" value="Ig_3"/>
    <property type="match status" value="1"/>
</dbReference>
<sequence length="355" mass="39633">MNRFSKEYEGNDVYFECQIRASPHVTEVRWWFEGKEIHTNTSAGVIVSNQSLVLQRVTRFHRGRYTCRSVIGFACTAQVCREFIATNKEGEGESNSVHLRVQYTPVCKASQKILYGAARLEAVKVYCEVEADPTEVTFQWSFNNSNENVEITNHVSDGTMSTATYIPKTEFDYGTLFCWGRNNVGKQIEPCVFSVIPAGPPDPVKNCTVINQTEESIRIDCSEGYDGGLHQRFVMEVNDISRHKVRSNITNGRPTFIARSLPSGTSFVVVIYAFNAKGKSKSVALTAATLALPESMTRMGGGNVWQLTFSPVFGLLILIVVVVVIIAFIIVIVWKLKPNSHRIRKAKGTIKEAIC</sequence>
<dbReference type="Gene3D" id="2.60.40.10">
    <property type="entry name" value="Immunoglobulins"/>
    <property type="match status" value="3"/>
</dbReference>